<dbReference type="InterPro" id="IPR013762">
    <property type="entry name" value="Integrase-like_cat_sf"/>
</dbReference>
<dbReference type="SUPFAM" id="SSF56349">
    <property type="entry name" value="DNA breaking-rejoining enzymes"/>
    <property type="match status" value="1"/>
</dbReference>
<feature type="domain" description="Core-binding (CB)" evidence="7">
    <location>
        <begin position="25"/>
        <end position="111"/>
    </location>
</feature>
<accession>A0ABU9DWB0</accession>
<feature type="domain" description="Tyr recombinase" evidence="6">
    <location>
        <begin position="135"/>
        <end position="317"/>
    </location>
</feature>
<sequence>MNPQNNDSIEVIRHNNKSGPSGDGYSDEQIIHMFMATNIHSKYTERNYKRAIELFRQFTQYKPLGEITWQEIEVYKLGLIQGLCSIQKKPLAPATVASFIAPLRSLYKWGSDPNIALFKQNPTSCIRIPSILITSKNHYLTKQEVGKLLNELRKQSLRNYLIGLIFILLGLRVSELINIEWGHFHKDVLEASTWLTVVDGKGGKQRSLKVPEQLQELLVEYRRSQARSPLELQRTGSRQRVFSLTVRQVERIIKNASLQCNLGKSLTPHWLRHTNATLALLFGASLQQVQETLGHSHINTTQRYLHTVEQIKKAAPDYVQDGIREYL</sequence>
<dbReference type="PANTHER" id="PTHR30349">
    <property type="entry name" value="PHAGE INTEGRASE-RELATED"/>
    <property type="match status" value="1"/>
</dbReference>
<proteinExistence type="inferred from homology"/>
<dbReference type="PROSITE" id="PS51900">
    <property type="entry name" value="CB"/>
    <property type="match status" value="1"/>
</dbReference>
<dbReference type="Pfam" id="PF00589">
    <property type="entry name" value="Phage_integrase"/>
    <property type="match status" value="1"/>
</dbReference>
<keyword evidence="9" id="KW-1185">Reference proteome</keyword>
<dbReference type="PANTHER" id="PTHR30349:SF64">
    <property type="entry name" value="PROPHAGE INTEGRASE INTD-RELATED"/>
    <property type="match status" value="1"/>
</dbReference>
<dbReference type="InterPro" id="IPR044068">
    <property type="entry name" value="CB"/>
</dbReference>
<evidence type="ECO:0000256" key="5">
    <source>
        <dbReference type="SAM" id="MobiDB-lite"/>
    </source>
</evidence>
<dbReference type="Gene3D" id="1.10.443.10">
    <property type="entry name" value="Intergrase catalytic core"/>
    <property type="match status" value="1"/>
</dbReference>
<dbReference type="InterPro" id="IPR011010">
    <property type="entry name" value="DNA_brk_join_enz"/>
</dbReference>
<evidence type="ECO:0000259" key="6">
    <source>
        <dbReference type="PROSITE" id="PS51898"/>
    </source>
</evidence>
<protein>
    <submittedName>
        <fullName evidence="8">Tyrosine-type recombinase/integrase</fullName>
    </submittedName>
</protein>
<dbReference type="InterPro" id="IPR050090">
    <property type="entry name" value="Tyrosine_recombinase_XerCD"/>
</dbReference>
<organism evidence="8 9">
    <name type="scientific">Paenibacillus filicis</name>
    <dbReference type="NCBI Taxonomy" id="669464"/>
    <lineage>
        <taxon>Bacteria</taxon>
        <taxon>Bacillati</taxon>
        <taxon>Bacillota</taxon>
        <taxon>Bacilli</taxon>
        <taxon>Bacillales</taxon>
        <taxon>Paenibacillaceae</taxon>
        <taxon>Paenibacillus</taxon>
    </lineage>
</organism>
<comment type="similarity">
    <text evidence="1">Belongs to the 'phage' integrase family.</text>
</comment>
<comment type="caution">
    <text evidence="8">The sequence shown here is derived from an EMBL/GenBank/DDBJ whole genome shotgun (WGS) entry which is preliminary data.</text>
</comment>
<name>A0ABU9DWB0_9BACL</name>
<evidence type="ECO:0000256" key="1">
    <source>
        <dbReference type="ARBA" id="ARBA00008857"/>
    </source>
</evidence>
<keyword evidence="2 4" id="KW-0238">DNA-binding</keyword>
<dbReference type="InterPro" id="IPR010998">
    <property type="entry name" value="Integrase_recombinase_N"/>
</dbReference>
<dbReference type="Proteomes" id="UP001469365">
    <property type="component" value="Unassembled WGS sequence"/>
</dbReference>
<reference evidence="8 9" key="1">
    <citation type="submission" date="2024-04" db="EMBL/GenBank/DDBJ databases">
        <title>draft genome sequnece of Paenibacillus filicis.</title>
        <authorList>
            <person name="Kim D.-U."/>
        </authorList>
    </citation>
    <scope>NUCLEOTIDE SEQUENCE [LARGE SCALE GENOMIC DNA]</scope>
    <source>
        <strain evidence="8 9">KACC14197</strain>
    </source>
</reference>
<keyword evidence="3" id="KW-0233">DNA recombination</keyword>
<feature type="region of interest" description="Disordered" evidence="5">
    <location>
        <begin position="1"/>
        <end position="23"/>
    </location>
</feature>
<dbReference type="InterPro" id="IPR002104">
    <property type="entry name" value="Integrase_catalytic"/>
</dbReference>
<evidence type="ECO:0000256" key="3">
    <source>
        <dbReference type="ARBA" id="ARBA00023172"/>
    </source>
</evidence>
<evidence type="ECO:0000256" key="4">
    <source>
        <dbReference type="PROSITE-ProRule" id="PRU01248"/>
    </source>
</evidence>
<dbReference type="EMBL" id="JBBPCC010000056">
    <property type="protein sequence ID" value="MEK8133175.1"/>
    <property type="molecule type" value="Genomic_DNA"/>
</dbReference>
<evidence type="ECO:0000256" key="2">
    <source>
        <dbReference type="ARBA" id="ARBA00023125"/>
    </source>
</evidence>
<evidence type="ECO:0000313" key="8">
    <source>
        <dbReference type="EMBL" id="MEK8133175.1"/>
    </source>
</evidence>
<dbReference type="Gene3D" id="1.10.150.130">
    <property type="match status" value="1"/>
</dbReference>
<dbReference type="RefSeq" id="WP_341420308.1">
    <property type="nucleotide sequence ID" value="NZ_JBBPCC010000056.1"/>
</dbReference>
<gene>
    <name evidence="8" type="ORF">WMW72_35490</name>
</gene>
<evidence type="ECO:0000313" key="9">
    <source>
        <dbReference type="Proteomes" id="UP001469365"/>
    </source>
</evidence>
<dbReference type="PROSITE" id="PS51898">
    <property type="entry name" value="TYR_RECOMBINASE"/>
    <property type="match status" value="1"/>
</dbReference>
<evidence type="ECO:0000259" key="7">
    <source>
        <dbReference type="PROSITE" id="PS51900"/>
    </source>
</evidence>